<proteinExistence type="predicted"/>
<sequence>MKQWIIFILGFLSFLAVALMIVVMVAGNKPFTEVEQQAIDRVKNEELLAEVKQAYVYANKQTAVTVIGTDAEGKLKAVFVPAGEGEMRELMMENAIAAKEAREVALGGMDAKKVLHTKLGLEKDGPVWEVVFINEKDQLNYVYILAADGSKWKQILNM</sequence>
<feature type="transmembrane region" description="Helical" evidence="1">
    <location>
        <begin position="6"/>
        <end position="27"/>
    </location>
</feature>
<dbReference type="Gene3D" id="3.10.450.40">
    <property type="match status" value="2"/>
</dbReference>
<accession>A0A7W8FSN6</accession>
<dbReference type="RefSeq" id="WP_135505441.1">
    <property type="nucleotide sequence ID" value="NZ_JACHHE010000001.1"/>
</dbReference>
<dbReference type="SUPFAM" id="SSF54403">
    <property type="entry name" value="Cystatin/monellin"/>
    <property type="match status" value="2"/>
</dbReference>
<keyword evidence="1" id="KW-0472">Membrane</keyword>
<keyword evidence="1" id="KW-1133">Transmembrane helix</keyword>
<evidence type="ECO:0000259" key="2">
    <source>
        <dbReference type="Pfam" id="PF17881"/>
    </source>
</evidence>
<dbReference type="InterPro" id="IPR046350">
    <property type="entry name" value="Cystatin_sf"/>
</dbReference>
<dbReference type="AlphaFoldDB" id="A0A7W8FSN6"/>
<evidence type="ECO:0000313" key="3">
    <source>
        <dbReference type="EMBL" id="MBB5178660.1"/>
    </source>
</evidence>
<comment type="caution">
    <text evidence="3">The sequence shown here is derived from an EMBL/GenBank/DDBJ whole genome shotgun (WGS) entry which is preliminary data.</text>
</comment>
<name>A0A7W8FSN6_9BACL</name>
<dbReference type="OrthoDB" id="2381181at2"/>
<dbReference type="Proteomes" id="UP000525923">
    <property type="component" value="Unassembled WGS sequence"/>
</dbReference>
<dbReference type="EMBL" id="JACHHE010000001">
    <property type="protein sequence ID" value="MBB5178660.1"/>
    <property type="molecule type" value="Genomic_DNA"/>
</dbReference>
<keyword evidence="1" id="KW-0812">Transmembrane</keyword>
<organism evidence="3 4">
    <name type="scientific">Planococcus koreensis</name>
    <dbReference type="NCBI Taxonomy" id="112331"/>
    <lineage>
        <taxon>Bacteria</taxon>
        <taxon>Bacillati</taxon>
        <taxon>Bacillota</taxon>
        <taxon>Bacilli</taxon>
        <taxon>Bacillales</taxon>
        <taxon>Caryophanaceae</taxon>
        <taxon>Planococcus</taxon>
    </lineage>
</organism>
<evidence type="ECO:0000313" key="4">
    <source>
        <dbReference type="Proteomes" id="UP000525923"/>
    </source>
</evidence>
<dbReference type="Pfam" id="PF17881">
    <property type="entry name" value="TseB"/>
    <property type="match status" value="1"/>
</dbReference>
<feature type="domain" description="Cell wall elongation regulator TseB-like" evidence="2">
    <location>
        <begin position="37"/>
        <end position="81"/>
    </location>
</feature>
<dbReference type="InterPro" id="IPR041401">
    <property type="entry name" value="TseB-like_dom"/>
</dbReference>
<keyword evidence="4" id="KW-1185">Reference proteome</keyword>
<evidence type="ECO:0000256" key="1">
    <source>
        <dbReference type="SAM" id="Phobius"/>
    </source>
</evidence>
<gene>
    <name evidence="3" type="ORF">HNQ44_000082</name>
</gene>
<protein>
    <submittedName>
        <fullName evidence="3">Uncharacterized protein YpmB</fullName>
    </submittedName>
</protein>
<reference evidence="3 4" key="1">
    <citation type="submission" date="2020-08" db="EMBL/GenBank/DDBJ databases">
        <title>Genomic Encyclopedia of Type Strains, Phase IV (KMG-IV): sequencing the most valuable type-strain genomes for metagenomic binning, comparative biology and taxonomic classification.</title>
        <authorList>
            <person name="Goeker M."/>
        </authorList>
    </citation>
    <scope>NUCLEOTIDE SEQUENCE [LARGE SCALE GENOMIC DNA]</scope>
    <source>
        <strain evidence="3 4">DSM 15895</strain>
    </source>
</reference>